<name>A1ZDN2_MICM2</name>
<dbReference type="RefSeq" id="WP_002693657.1">
    <property type="nucleotide sequence ID" value="NZ_AAWS01000002.1"/>
</dbReference>
<comment type="caution">
    <text evidence="1">The sequence shown here is derived from an EMBL/GenBank/DDBJ whole genome shotgun (WGS) entry which is preliminary data.</text>
</comment>
<proteinExistence type="predicted"/>
<organism evidence="1 2">
    <name type="scientific">Microscilla marina ATCC 23134</name>
    <dbReference type="NCBI Taxonomy" id="313606"/>
    <lineage>
        <taxon>Bacteria</taxon>
        <taxon>Pseudomonadati</taxon>
        <taxon>Bacteroidota</taxon>
        <taxon>Cytophagia</taxon>
        <taxon>Cytophagales</taxon>
        <taxon>Microscillaceae</taxon>
        <taxon>Microscilla</taxon>
    </lineage>
</organism>
<protein>
    <submittedName>
        <fullName evidence="1">Uncharacterized protein</fullName>
    </submittedName>
</protein>
<evidence type="ECO:0000313" key="2">
    <source>
        <dbReference type="Proteomes" id="UP000004095"/>
    </source>
</evidence>
<sequence>MMEELRKNIRELKILAGRWLRIVINRRGTYTSTMIIDLKTVYNLVIEEPHDGTKLCKFSIFFGKRSLNIIYSNPNTEDEDDEDEDENDWWGDEAQLEAEKDMQKIFTAMRHLSE</sequence>
<dbReference type="AlphaFoldDB" id="A1ZDN2"/>
<keyword evidence="2" id="KW-1185">Reference proteome</keyword>
<dbReference type="EMBL" id="AAWS01000002">
    <property type="protein sequence ID" value="EAY31771.1"/>
    <property type="molecule type" value="Genomic_DNA"/>
</dbReference>
<accession>A1ZDN2</accession>
<evidence type="ECO:0000313" key="1">
    <source>
        <dbReference type="EMBL" id="EAY31771.1"/>
    </source>
</evidence>
<dbReference type="Proteomes" id="UP000004095">
    <property type="component" value="Unassembled WGS sequence"/>
</dbReference>
<reference evidence="1 2" key="1">
    <citation type="submission" date="2007-01" db="EMBL/GenBank/DDBJ databases">
        <authorList>
            <person name="Haygood M."/>
            <person name="Podell S."/>
            <person name="Anderson C."/>
            <person name="Hopkinson B."/>
            <person name="Roe K."/>
            <person name="Barbeau K."/>
            <person name="Gaasterland T."/>
            <person name="Ferriera S."/>
            <person name="Johnson J."/>
            <person name="Kravitz S."/>
            <person name="Beeson K."/>
            <person name="Sutton G."/>
            <person name="Rogers Y.-H."/>
            <person name="Friedman R."/>
            <person name="Frazier M."/>
            <person name="Venter J.C."/>
        </authorList>
    </citation>
    <scope>NUCLEOTIDE SEQUENCE [LARGE SCALE GENOMIC DNA]</scope>
    <source>
        <strain evidence="1 2">ATCC 23134</strain>
    </source>
</reference>
<gene>
    <name evidence="1" type="ORF">M23134_05277</name>
</gene>